<dbReference type="Gene3D" id="3.10.450.50">
    <property type="match status" value="1"/>
</dbReference>
<proteinExistence type="predicted"/>
<dbReference type="Proteomes" id="UP000030392">
    <property type="component" value="Unassembled WGS sequence"/>
</dbReference>
<organism evidence="2 3">
    <name type="scientific">Prochlorococcus marinus str. PAC1</name>
    <dbReference type="NCBI Taxonomy" id="59924"/>
    <lineage>
        <taxon>Bacteria</taxon>
        <taxon>Bacillati</taxon>
        <taxon>Cyanobacteriota</taxon>
        <taxon>Cyanophyceae</taxon>
        <taxon>Synechococcales</taxon>
        <taxon>Prochlorococcaceae</taxon>
        <taxon>Prochlorococcus</taxon>
    </lineage>
</organism>
<sequence length="141" mass="16630">MLIKEKELKKFFNLSYGEKAPSREEWESLYNKQVKFIDPTQEKNGIDAYIKAQDGLIKRCDDIYLESHSIAINKNIAFVEWTMGLKIKGLEFLYDGTTRLRFDEEGKVKEHRDYFDFCSGTFGNVPVIGAFFRWLYSRFVD</sequence>
<dbReference type="RefSeq" id="WP_036905162.1">
    <property type="nucleotide sequence ID" value="NZ_CP138967.1"/>
</dbReference>
<evidence type="ECO:0000313" key="3">
    <source>
        <dbReference type="Proteomes" id="UP000030392"/>
    </source>
</evidence>
<dbReference type="SUPFAM" id="SSF54427">
    <property type="entry name" value="NTF2-like"/>
    <property type="match status" value="1"/>
</dbReference>
<accession>A0A0A2C332</accession>
<dbReference type="AlphaFoldDB" id="A0A0A2C332"/>
<evidence type="ECO:0000313" key="2">
    <source>
        <dbReference type="EMBL" id="KGG20761.1"/>
    </source>
</evidence>
<protein>
    <submittedName>
        <fullName evidence="2">Putative transcription regulator</fullName>
    </submittedName>
</protein>
<dbReference type="EMBL" id="JNAX01000010">
    <property type="protein sequence ID" value="KGG20761.1"/>
    <property type="molecule type" value="Genomic_DNA"/>
</dbReference>
<name>A0A0A2C332_PROMR</name>
<comment type="caution">
    <text evidence="2">The sequence shown here is derived from an EMBL/GenBank/DDBJ whole genome shotgun (WGS) entry which is preliminary data.</text>
</comment>
<dbReference type="InterPro" id="IPR037401">
    <property type="entry name" value="SnoaL-like"/>
</dbReference>
<dbReference type="InterPro" id="IPR032710">
    <property type="entry name" value="NTF2-like_dom_sf"/>
</dbReference>
<dbReference type="Pfam" id="PF12680">
    <property type="entry name" value="SnoaL_2"/>
    <property type="match status" value="1"/>
</dbReference>
<reference evidence="3" key="1">
    <citation type="journal article" date="2014" name="Sci. Data">
        <title>Genomes of diverse isolates of the marine cyanobacterium Prochlorococcus.</title>
        <authorList>
            <person name="Biller S."/>
            <person name="Berube P."/>
            <person name="Thompson J."/>
            <person name="Kelly L."/>
            <person name="Roggensack S."/>
            <person name="Awad L."/>
            <person name="Roache-Johnson K."/>
            <person name="Ding H."/>
            <person name="Giovannoni S.J."/>
            <person name="Moore L.R."/>
            <person name="Chisholm S.W."/>
        </authorList>
    </citation>
    <scope>NUCLEOTIDE SEQUENCE [LARGE SCALE GENOMIC DNA]</scope>
    <source>
        <strain evidence="3">PAC1</strain>
    </source>
</reference>
<feature type="domain" description="SnoaL-like" evidence="1">
    <location>
        <begin position="24"/>
        <end position="111"/>
    </location>
</feature>
<gene>
    <name evidence="2" type="ORF">EV03_0696</name>
</gene>
<evidence type="ECO:0000259" key="1">
    <source>
        <dbReference type="Pfam" id="PF12680"/>
    </source>
</evidence>